<accession>A0A9D4EIQ4</accession>
<dbReference type="Pfam" id="PF21669">
    <property type="entry name" value="SHLD2_OB1"/>
    <property type="match status" value="1"/>
</dbReference>
<dbReference type="Gene3D" id="2.40.50.140">
    <property type="entry name" value="Nucleic acid-binding proteins"/>
    <property type="match status" value="1"/>
</dbReference>
<comment type="caution">
    <text evidence="2">The sequence shown here is derived from an EMBL/GenBank/DDBJ whole genome shotgun (WGS) entry which is preliminary data.</text>
</comment>
<evidence type="ECO:0000313" key="3">
    <source>
        <dbReference type="Proteomes" id="UP000828390"/>
    </source>
</evidence>
<organism evidence="2 3">
    <name type="scientific">Dreissena polymorpha</name>
    <name type="common">Zebra mussel</name>
    <name type="synonym">Mytilus polymorpha</name>
    <dbReference type="NCBI Taxonomy" id="45954"/>
    <lineage>
        <taxon>Eukaryota</taxon>
        <taxon>Metazoa</taxon>
        <taxon>Spiralia</taxon>
        <taxon>Lophotrochozoa</taxon>
        <taxon>Mollusca</taxon>
        <taxon>Bivalvia</taxon>
        <taxon>Autobranchia</taxon>
        <taxon>Heteroconchia</taxon>
        <taxon>Euheterodonta</taxon>
        <taxon>Imparidentia</taxon>
        <taxon>Neoheterodontei</taxon>
        <taxon>Myida</taxon>
        <taxon>Dreissenoidea</taxon>
        <taxon>Dreissenidae</taxon>
        <taxon>Dreissena</taxon>
    </lineage>
</organism>
<feature type="domain" description="Shieldin complex subunit 2 first OB fold" evidence="1">
    <location>
        <begin position="148"/>
        <end position="219"/>
    </location>
</feature>
<reference evidence="2" key="2">
    <citation type="submission" date="2020-11" db="EMBL/GenBank/DDBJ databases">
        <authorList>
            <person name="McCartney M.A."/>
            <person name="Auch B."/>
            <person name="Kono T."/>
            <person name="Mallez S."/>
            <person name="Becker A."/>
            <person name="Gohl D.M."/>
            <person name="Silverstein K.A.T."/>
            <person name="Koren S."/>
            <person name="Bechman K.B."/>
            <person name="Herman A."/>
            <person name="Abrahante J.E."/>
            <person name="Garbe J."/>
        </authorList>
    </citation>
    <scope>NUCLEOTIDE SEQUENCE</scope>
    <source>
        <strain evidence="2">Duluth1</strain>
        <tissue evidence="2">Whole animal</tissue>
    </source>
</reference>
<dbReference type="OrthoDB" id="6088167at2759"/>
<dbReference type="Proteomes" id="UP000828390">
    <property type="component" value="Unassembled WGS sequence"/>
</dbReference>
<name>A0A9D4EIQ4_DREPO</name>
<dbReference type="InterPro" id="IPR049507">
    <property type="entry name" value="SHLD2_OB1"/>
</dbReference>
<dbReference type="AlphaFoldDB" id="A0A9D4EIQ4"/>
<gene>
    <name evidence="2" type="ORF">DPMN_158917</name>
</gene>
<reference evidence="2" key="1">
    <citation type="journal article" date="2019" name="bioRxiv">
        <title>The Genome of the Zebra Mussel, Dreissena polymorpha: A Resource for Invasive Species Research.</title>
        <authorList>
            <person name="McCartney M.A."/>
            <person name="Auch B."/>
            <person name="Kono T."/>
            <person name="Mallez S."/>
            <person name="Zhang Y."/>
            <person name="Obille A."/>
            <person name="Becker A."/>
            <person name="Abrahante J.E."/>
            <person name="Garbe J."/>
            <person name="Badalamenti J.P."/>
            <person name="Herman A."/>
            <person name="Mangelson H."/>
            <person name="Liachko I."/>
            <person name="Sullivan S."/>
            <person name="Sone E.D."/>
            <person name="Koren S."/>
            <person name="Silverstein K.A.T."/>
            <person name="Beckman K.B."/>
            <person name="Gohl D.M."/>
        </authorList>
    </citation>
    <scope>NUCLEOTIDE SEQUENCE</scope>
    <source>
        <strain evidence="2">Duluth1</strain>
        <tissue evidence="2">Whole animal</tissue>
    </source>
</reference>
<dbReference type="InterPro" id="IPR012340">
    <property type="entry name" value="NA-bd_OB-fold"/>
</dbReference>
<protein>
    <recommendedName>
        <fullName evidence="1">Shieldin complex subunit 2 first OB fold domain-containing protein</fullName>
    </recommendedName>
</protein>
<evidence type="ECO:0000313" key="2">
    <source>
        <dbReference type="EMBL" id="KAH3781092.1"/>
    </source>
</evidence>
<dbReference type="EMBL" id="JAIWYP010000008">
    <property type="protein sequence ID" value="KAH3781092.1"/>
    <property type="molecule type" value="Genomic_DNA"/>
</dbReference>
<evidence type="ECO:0000259" key="1">
    <source>
        <dbReference type="Pfam" id="PF21669"/>
    </source>
</evidence>
<dbReference type="SUPFAM" id="SSF50249">
    <property type="entry name" value="Nucleic acid-binding proteins"/>
    <property type="match status" value="1"/>
</dbReference>
<proteinExistence type="predicted"/>
<dbReference type="CDD" id="cd04491">
    <property type="entry name" value="SoSSB_OBF"/>
    <property type="match status" value="1"/>
</dbReference>
<sequence>MTSIDAAFTERGTGPYTLALKVKVVAVKPAEVYRKDGEEKRVMNFAMSDGITTAKGICYDPAKFCKLQVGNTLVVRNSIRRTEDEVRVLILTSTSKVLMSAPLQVPSQHVQEGERLLNPPPAEIVAIKTALTSPANKRVSISGKVTQEDEPREVQVQGGMVPIKTITVMDDSSKTQVTLWRDAVQSDVRPGDHVTITDVIVNSYQNVLSLSTTARSKIQKTEAPLVQSIVTVEAIGVSDGVAECFCNNGEIVNMPAELLQQTLEEDGLVMPDIEMATATAPIDLQLVSKGSEVVSVIKL</sequence>
<keyword evidence="3" id="KW-1185">Reference proteome</keyword>